<evidence type="ECO:0000256" key="4">
    <source>
        <dbReference type="ARBA" id="ARBA00022989"/>
    </source>
</evidence>
<dbReference type="EMBL" id="JBHTAX010000001">
    <property type="protein sequence ID" value="MFC7191385.1"/>
    <property type="molecule type" value="Genomic_DNA"/>
</dbReference>
<dbReference type="InterPro" id="IPR001851">
    <property type="entry name" value="ABC_transp_permease"/>
</dbReference>
<dbReference type="PANTHER" id="PTHR30482">
    <property type="entry name" value="HIGH-AFFINITY BRANCHED-CHAIN AMINO ACID TRANSPORT SYSTEM PERMEASE"/>
    <property type="match status" value="1"/>
</dbReference>
<dbReference type="GeneID" id="76201116"/>
<evidence type="ECO:0000313" key="8">
    <source>
        <dbReference type="Proteomes" id="UP001596417"/>
    </source>
</evidence>
<dbReference type="RefSeq" id="WP_264555662.1">
    <property type="nucleotide sequence ID" value="NZ_CP109979.1"/>
</dbReference>
<dbReference type="PANTHER" id="PTHR30482:SF10">
    <property type="entry name" value="HIGH-AFFINITY BRANCHED-CHAIN AMINO ACID TRANSPORT PROTEIN BRAE"/>
    <property type="match status" value="1"/>
</dbReference>
<feature type="transmembrane region" description="Helical" evidence="6">
    <location>
        <begin position="257"/>
        <end position="278"/>
    </location>
</feature>
<gene>
    <name evidence="7" type="ORF">ACFQL7_17335</name>
</gene>
<feature type="transmembrane region" description="Helical" evidence="6">
    <location>
        <begin position="290"/>
        <end position="317"/>
    </location>
</feature>
<evidence type="ECO:0000256" key="5">
    <source>
        <dbReference type="ARBA" id="ARBA00023136"/>
    </source>
</evidence>
<dbReference type="GO" id="GO:0005886">
    <property type="term" value="C:plasma membrane"/>
    <property type="evidence" value="ECO:0007669"/>
    <property type="project" value="UniProtKB-SubCell"/>
</dbReference>
<feature type="transmembrane region" description="Helical" evidence="6">
    <location>
        <begin position="199"/>
        <end position="221"/>
    </location>
</feature>
<accession>A0ABD5YXT9</accession>
<feature type="transmembrane region" description="Helical" evidence="6">
    <location>
        <begin position="137"/>
        <end position="155"/>
    </location>
</feature>
<name>A0ABD5YXT9_9EURY</name>
<comment type="subcellular location">
    <subcellularLocation>
        <location evidence="1">Cell membrane</location>
        <topology evidence="1">Multi-pass membrane protein</topology>
    </subcellularLocation>
</comment>
<feature type="transmembrane region" description="Helical" evidence="6">
    <location>
        <begin position="111"/>
        <end position="130"/>
    </location>
</feature>
<feature type="transmembrane region" description="Helical" evidence="6">
    <location>
        <begin position="329"/>
        <end position="350"/>
    </location>
</feature>
<evidence type="ECO:0000313" key="7">
    <source>
        <dbReference type="EMBL" id="MFC7191385.1"/>
    </source>
</evidence>
<keyword evidence="3 6" id="KW-0812">Transmembrane</keyword>
<feature type="transmembrane region" description="Helical" evidence="6">
    <location>
        <begin position="51"/>
        <end position="71"/>
    </location>
</feature>
<evidence type="ECO:0000256" key="3">
    <source>
        <dbReference type="ARBA" id="ARBA00022692"/>
    </source>
</evidence>
<sequence>MSGKRLRRVRQRIDGFYDSLDAVDQRVLWGVIGFALLLVVATVTGVMQLGFVLPTLALTGMWVLLALGLNVQWGYAGLINFSVAAFWGIGMYSVALLATPESPIGLSLGPGVAFIVAIVSSALVAIVIGIPTLRLRADYLAIASLGLAEIIRLLIKNQEGITAGTQGVSIQPLLPEAVAVIEGAVGAFDSVFAWDAVAFPYRGLTDLLLVSVAVLVVYLLLRRMHRSPWGRVLRTVRADEELAEALGKNAYALKMQAFVLGSVLMGIAGFFYAYQFLYVSPSELEPINTFYVWVAVILGGTGSNRGAVLGGLTIVLVREGPRFINDAGLLPVDPAAFRLLLVGLLIVLIVRFRSEGILPPRAELIWPAARETNSDGAGGDVS</sequence>
<comment type="caution">
    <text evidence="7">The sequence shown here is derived from an EMBL/GenBank/DDBJ whole genome shotgun (WGS) entry which is preliminary data.</text>
</comment>
<evidence type="ECO:0000256" key="2">
    <source>
        <dbReference type="ARBA" id="ARBA00022475"/>
    </source>
</evidence>
<proteinExistence type="predicted"/>
<dbReference type="Proteomes" id="UP001596417">
    <property type="component" value="Unassembled WGS sequence"/>
</dbReference>
<protein>
    <submittedName>
        <fullName evidence="7">Branched-chain amino acid ABC transporter permease</fullName>
    </submittedName>
</protein>
<evidence type="ECO:0000256" key="6">
    <source>
        <dbReference type="SAM" id="Phobius"/>
    </source>
</evidence>
<keyword evidence="4 6" id="KW-1133">Transmembrane helix</keyword>
<evidence type="ECO:0000256" key="1">
    <source>
        <dbReference type="ARBA" id="ARBA00004651"/>
    </source>
</evidence>
<feature type="transmembrane region" description="Helical" evidence="6">
    <location>
        <begin position="27"/>
        <end position="45"/>
    </location>
</feature>
<organism evidence="7 8">
    <name type="scientific">Halocatena marina</name>
    <dbReference type="NCBI Taxonomy" id="2934937"/>
    <lineage>
        <taxon>Archaea</taxon>
        <taxon>Methanobacteriati</taxon>
        <taxon>Methanobacteriota</taxon>
        <taxon>Stenosarchaea group</taxon>
        <taxon>Halobacteria</taxon>
        <taxon>Halobacteriales</taxon>
        <taxon>Natronomonadaceae</taxon>
        <taxon>Halocatena</taxon>
    </lineage>
</organism>
<dbReference type="AlphaFoldDB" id="A0ABD5YXT9"/>
<feature type="transmembrane region" description="Helical" evidence="6">
    <location>
        <begin position="78"/>
        <end position="99"/>
    </location>
</feature>
<keyword evidence="8" id="KW-1185">Reference proteome</keyword>
<dbReference type="InterPro" id="IPR043428">
    <property type="entry name" value="LivM-like"/>
</dbReference>
<dbReference type="CDD" id="cd06581">
    <property type="entry name" value="TM_PBP1_LivM_like"/>
    <property type="match status" value="1"/>
</dbReference>
<dbReference type="Pfam" id="PF02653">
    <property type="entry name" value="BPD_transp_2"/>
    <property type="match status" value="1"/>
</dbReference>
<reference evidence="7 8" key="1">
    <citation type="journal article" date="2019" name="Int. J. Syst. Evol. Microbiol.">
        <title>The Global Catalogue of Microorganisms (GCM) 10K type strain sequencing project: providing services to taxonomists for standard genome sequencing and annotation.</title>
        <authorList>
            <consortium name="The Broad Institute Genomics Platform"/>
            <consortium name="The Broad Institute Genome Sequencing Center for Infectious Disease"/>
            <person name="Wu L."/>
            <person name="Ma J."/>
        </authorList>
    </citation>
    <scope>NUCLEOTIDE SEQUENCE [LARGE SCALE GENOMIC DNA]</scope>
    <source>
        <strain evidence="7 8">RDMS1</strain>
    </source>
</reference>
<keyword evidence="5 6" id="KW-0472">Membrane</keyword>
<keyword evidence="2" id="KW-1003">Cell membrane</keyword>